<reference evidence="1" key="1">
    <citation type="submission" date="2020-05" db="EMBL/GenBank/DDBJ databases">
        <title>Large-scale comparative analyses of tick genomes elucidate their genetic diversity and vector capacities.</title>
        <authorList>
            <person name="Jia N."/>
            <person name="Wang J."/>
            <person name="Shi W."/>
            <person name="Du L."/>
            <person name="Sun Y."/>
            <person name="Zhan W."/>
            <person name="Jiang J."/>
            <person name="Wang Q."/>
            <person name="Zhang B."/>
            <person name="Ji P."/>
            <person name="Sakyi L.B."/>
            <person name="Cui X."/>
            <person name="Yuan T."/>
            <person name="Jiang B."/>
            <person name="Yang W."/>
            <person name="Lam T.T.-Y."/>
            <person name="Chang Q."/>
            <person name="Ding S."/>
            <person name="Wang X."/>
            <person name="Zhu J."/>
            <person name="Ruan X."/>
            <person name="Zhao L."/>
            <person name="Wei J."/>
            <person name="Que T."/>
            <person name="Du C."/>
            <person name="Cheng J."/>
            <person name="Dai P."/>
            <person name="Han X."/>
            <person name="Huang E."/>
            <person name="Gao Y."/>
            <person name="Liu J."/>
            <person name="Shao H."/>
            <person name="Ye R."/>
            <person name="Li L."/>
            <person name="Wei W."/>
            <person name="Wang X."/>
            <person name="Wang C."/>
            <person name="Yang T."/>
            <person name="Huo Q."/>
            <person name="Li W."/>
            <person name="Guo W."/>
            <person name="Chen H."/>
            <person name="Zhou L."/>
            <person name="Ni X."/>
            <person name="Tian J."/>
            <person name="Zhou Y."/>
            <person name="Sheng Y."/>
            <person name="Liu T."/>
            <person name="Pan Y."/>
            <person name="Xia L."/>
            <person name="Li J."/>
            <person name="Zhao F."/>
            <person name="Cao W."/>
        </authorList>
    </citation>
    <scope>NUCLEOTIDE SEQUENCE</scope>
    <source>
        <strain evidence="1">Hyas-2018</strain>
    </source>
</reference>
<comment type="caution">
    <text evidence="1">The sequence shown here is derived from an EMBL/GenBank/DDBJ whole genome shotgun (WGS) entry which is preliminary data.</text>
</comment>
<evidence type="ECO:0000313" key="2">
    <source>
        <dbReference type="Proteomes" id="UP000821845"/>
    </source>
</evidence>
<evidence type="ECO:0000313" key="1">
    <source>
        <dbReference type="EMBL" id="KAH6925405.1"/>
    </source>
</evidence>
<dbReference type="EMBL" id="CM023487">
    <property type="protein sequence ID" value="KAH6925405.1"/>
    <property type="molecule type" value="Genomic_DNA"/>
</dbReference>
<proteinExistence type="predicted"/>
<sequence>MWARLKKQLRKVSFNSTSPDTLRNVVETECKCLKEDKAFIGALYSSTLSQIEARIAAEGGTTRY</sequence>
<keyword evidence="2" id="KW-1185">Reference proteome</keyword>
<gene>
    <name evidence="1" type="ORF">HPB50_004951</name>
</gene>
<accession>A0ACB7RSC5</accession>
<name>A0ACB7RSC5_HYAAI</name>
<organism evidence="1 2">
    <name type="scientific">Hyalomma asiaticum</name>
    <name type="common">Tick</name>
    <dbReference type="NCBI Taxonomy" id="266040"/>
    <lineage>
        <taxon>Eukaryota</taxon>
        <taxon>Metazoa</taxon>
        <taxon>Ecdysozoa</taxon>
        <taxon>Arthropoda</taxon>
        <taxon>Chelicerata</taxon>
        <taxon>Arachnida</taxon>
        <taxon>Acari</taxon>
        <taxon>Parasitiformes</taxon>
        <taxon>Ixodida</taxon>
        <taxon>Ixodoidea</taxon>
        <taxon>Ixodidae</taxon>
        <taxon>Hyalomminae</taxon>
        <taxon>Hyalomma</taxon>
    </lineage>
</organism>
<dbReference type="Proteomes" id="UP000821845">
    <property type="component" value="Chromosome 7"/>
</dbReference>
<protein>
    <submittedName>
        <fullName evidence="1">Uncharacterized protein</fullName>
    </submittedName>
</protein>